<dbReference type="PANTHER" id="PTHR43669">
    <property type="entry name" value="5-KETO-D-GLUCONATE 5-REDUCTASE"/>
    <property type="match status" value="1"/>
</dbReference>
<evidence type="ECO:0000256" key="2">
    <source>
        <dbReference type="ARBA" id="ARBA00023002"/>
    </source>
</evidence>
<dbReference type="GO" id="GO:0016491">
    <property type="term" value="F:oxidoreductase activity"/>
    <property type="evidence" value="ECO:0007669"/>
    <property type="project" value="UniProtKB-KW"/>
</dbReference>
<evidence type="ECO:0000313" key="4">
    <source>
        <dbReference type="Proteomes" id="UP000053789"/>
    </source>
</evidence>
<reference evidence="3" key="1">
    <citation type="submission" date="2015-01" db="EMBL/GenBank/DDBJ databases">
        <title>The Genome Sequence of Cladophialophora bantiana CBS 173.52.</title>
        <authorList>
            <consortium name="The Broad Institute Genomics Platform"/>
            <person name="Cuomo C."/>
            <person name="de Hoog S."/>
            <person name="Gorbushina A."/>
            <person name="Stielow B."/>
            <person name="Teixiera M."/>
            <person name="Abouelleil A."/>
            <person name="Chapman S.B."/>
            <person name="Priest M."/>
            <person name="Young S.K."/>
            <person name="Wortman J."/>
            <person name="Nusbaum C."/>
            <person name="Birren B."/>
        </authorList>
    </citation>
    <scope>NUCLEOTIDE SEQUENCE [LARGE SCALE GENOMIC DNA]</scope>
    <source>
        <strain evidence="3">CBS 173.52</strain>
    </source>
</reference>
<accession>A0A0D2HPH4</accession>
<dbReference type="Proteomes" id="UP000053789">
    <property type="component" value="Unassembled WGS sequence"/>
</dbReference>
<dbReference type="VEuPathDB" id="FungiDB:Z519_06598"/>
<keyword evidence="4" id="KW-1185">Reference proteome</keyword>
<gene>
    <name evidence="3" type="ORF">Z519_06598</name>
</gene>
<dbReference type="GeneID" id="27699526"/>
<keyword evidence="2" id="KW-0560">Oxidoreductase</keyword>
<dbReference type="HOGENOM" id="CLU_103010_1_0_1"/>
<evidence type="ECO:0000256" key="1">
    <source>
        <dbReference type="ARBA" id="ARBA00006484"/>
    </source>
</evidence>
<dbReference type="RefSeq" id="XP_016619419.1">
    <property type="nucleotide sequence ID" value="XM_016764337.1"/>
</dbReference>
<protein>
    <submittedName>
        <fullName evidence="3">Uncharacterized protein</fullName>
    </submittedName>
</protein>
<name>A0A0D2HPH4_CLAB1</name>
<dbReference type="SUPFAM" id="SSF51735">
    <property type="entry name" value="NAD(P)-binding Rossmann-fold domains"/>
    <property type="match status" value="1"/>
</dbReference>
<dbReference type="EMBL" id="KN846988">
    <property type="protein sequence ID" value="KIW92750.1"/>
    <property type="molecule type" value="Genomic_DNA"/>
</dbReference>
<comment type="similarity">
    <text evidence="1">Belongs to the short-chain dehydrogenases/reductases (SDR) family.</text>
</comment>
<dbReference type="Gene3D" id="3.40.50.720">
    <property type="entry name" value="NAD(P)-binding Rossmann-like Domain"/>
    <property type="match status" value="1"/>
</dbReference>
<dbReference type="OrthoDB" id="5336600at2759"/>
<dbReference type="PANTHER" id="PTHR43669:SF4">
    <property type="entry name" value="SHORT-CHAIN DEHYDROGENASE"/>
    <property type="match status" value="1"/>
</dbReference>
<sequence>MRAPSVALILGFGPESEPLNSKTAGGFLSLKADFTKPDSIPPLFAAVRDEFHASPSVVVYNAAVRTPPPVKESVFSTPAETIVSNLSVNIISPYVAARQAISGWALLPNETKKTLIYVGNILNVCVVPSPIIMTLGMGKSASAYWIGLADDLYSTLGFQ</sequence>
<dbReference type="AlphaFoldDB" id="A0A0D2HPH4"/>
<dbReference type="InterPro" id="IPR036291">
    <property type="entry name" value="NAD(P)-bd_dom_sf"/>
</dbReference>
<organism evidence="3 4">
    <name type="scientific">Cladophialophora bantiana (strain ATCC 10958 / CBS 173.52 / CDC B-1940 / NIH 8579)</name>
    <name type="common">Xylohypha bantiana</name>
    <dbReference type="NCBI Taxonomy" id="1442370"/>
    <lineage>
        <taxon>Eukaryota</taxon>
        <taxon>Fungi</taxon>
        <taxon>Dikarya</taxon>
        <taxon>Ascomycota</taxon>
        <taxon>Pezizomycotina</taxon>
        <taxon>Eurotiomycetes</taxon>
        <taxon>Chaetothyriomycetidae</taxon>
        <taxon>Chaetothyriales</taxon>
        <taxon>Herpotrichiellaceae</taxon>
        <taxon>Cladophialophora</taxon>
    </lineage>
</organism>
<proteinExistence type="inferred from homology"/>
<evidence type="ECO:0000313" key="3">
    <source>
        <dbReference type="EMBL" id="KIW92750.1"/>
    </source>
</evidence>